<dbReference type="EMBL" id="FNEM01000029">
    <property type="protein sequence ID" value="SDK38012.1"/>
    <property type="molecule type" value="Genomic_DNA"/>
</dbReference>
<evidence type="ECO:0000256" key="4">
    <source>
        <dbReference type="ARBA" id="ARBA00022827"/>
    </source>
</evidence>
<dbReference type="InterPro" id="IPR041504">
    <property type="entry name" value="AidB_N"/>
</dbReference>
<feature type="domain" description="Acyl-CoA oxidase/dehydrogenase middle" evidence="7">
    <location>
        <begin position="188"/>
        <end position="281"/>
    </location>
</feature>
<dbReference type="Pfam" id="PF18158">
    <property type="entry name" value="AidB_N"/>
    <property type="match status" value="1"/>
</dbReference>
<evidence type="ECO:0000256" key="5">
    <source>
        <dbReference type="RuleBase" id="RU362125"/>
    </source>
</evidence>
<accession>A0A1G9BEP8</accession>
<name>A0A1G9BEP8_9GAMM</name>
<comment type="cofactor">
    <cofactor evidence="1 5">
        <name>FAD</name>
        <dbReference type="ChEBI" id="CHEBI:57692"/>
    </cofactor>
</comment>
<dbReference type="OrthoDB" id="9771038at2"/>
<evidence type="ECO:0000256" key="3">
    <source>
        <dbReference type="ARBA" id="ARBA00022630"/>
    </source>
</evidence>
<dbReference type="PROSITE" id="PS00073">
    <property type="entry name" value="ACYL_COA_DH_2"/>
    <property type="match status" value="1"/>
</dbReference>
<dbReference type="SUPFAM" id="SSF56645">
    <property type="entry name" value="Acyl-CoA dehydrogenase NM domain-like"/>
    <property type="match status" value="1"/>
</dbReference>
<dbReference type="InterPro" id="IPR009100">
    <property type="entry name" value="AcylCoA_DH/oxidase_NM_dom_sf"/>
</dbReference>
<dbReference type="RefSeq" id="WP_090368448.1">
    <property type="nucleotide sequence ID" value="NZ_FNEM01000029.1"/>
</dbReference>
<dbReference type="InterPro" id="IPR052904">
    <property type="entry name" value="Acyl-CoA_dehydrogenase-like"/>
</dbReference>
<gene>
    <name evidence="9" type="ORF">SAMN04488540_12914</name>
</gene>
<dbReference type="Gene3D" id="1.20.140.10">
    <property type="entry name" value="Butyryl-CoA Dehydrogenase, subunit A, domain 3"/>
    <property type="match status" value="1"/>
</dbReference>
<evidence type="ECO:0000313" key="9">
    <source>
        <dbReference type="EMBL" id="SDK38012.1"/>
    </source>
</evidence>
<evidence type="ECO:0000259" key="8">
    <source>
        <dbReference type="Pfam" id="PF18158"/>
    </source>
</evidence>
<reference evidence="10" key="1">
    <citation type="submission" date="2016-10" db="EMBL/GenBank/DDBJ databases">
        <authorList>
            <person name="Varghese N."/>
            <person name="Submissions S."/>
        </authorList>
    </citation>
    <scope>NUCLEOTIDE SEQUENCE [LARGE SCALE GENOMIC DNA]</scope>
    <source>
        <strain evidence="10">DSM 23317</strain>
    </source>
</reference>
<sequence length="559" mass="62334">MSTSQPPLSILAETHDVFNQVPPLEHYNLYDNDQPLKELLAREGGSWGLERVRQLGQTLGEPEWIEKGFLANRHKPEFHSHDRVGNRIDWVEFHPAYHQLMALAIDVGIPTLPWTDPKPGSHVVRMALNYLYNQNEAGSGCPLTMTFAAVPPLMKNSGEASNWLAKLLRGRYDPANKPVGDKQGVTIGMAMTEKQGGTDVRANTTLATQVKDDRYEIIGHKWFCSAPMCDGFLTLAQTPAGLTCFLLPRWRPDGRRNEFYVQRLKNKMGNHSNASSEVEFRGALGWRLGEEGRGVATIIEMVALTRYDCMIGSTSMMRQAVAQVTHHIAHRSVMGKRLIEQPLMQNVVADLCLEVEGALAMTGRMARALDAPDDPQEQLLLRVGTAIGKYWICKRATHHIGEAQECLGGIGYVEESILPRLYREAPVNSIWEGSGNVQCLDVLRAIGKTPQAMEAYFAELELARGGHRLYDTYLDDTREQFQALTDFEYQGRYMVERLAKLMQAAQLIFAGNAGVIDAFCASRLGPGLGLCFGNLPLGIDCLAIIERARPHTLSRRSHR</sequence>
<dbReference type="Proteomes" id="UP000199527">
    <property type="component" value="Unassembled WGS sequence"/>
</dbReference>
<dbReference type="AlphaFoldDB" id="A0A1G9BEP8"/>
<comment type="similarity">
    <text evidence="2 5">Belongs to the acyl-CoA dehydrogenase family.</text>
</comment>
<dbReference type="PANTHER" id="PTHR42707">
    <property type="entry name" value="ACYL-COA DEHYDROGENASE"/>
    <property type="match status" value="1"/>
</dbReference>
<dbReference type="SUPFAM" id="SSF47203">
    <property type="entry name" value="Acyl-CoA dehydrogenase C-terminal domain-like"/>
    <property type="match status" value="1"/>
</dbReference>
<evidence type="ECO:0000313" key="10">
    <source>
        <dbReference type="Proteomes" id="UP000199527"/>
    </source>
</evidence>
<evidence type="ECO:0000259" key="7">
    <source>
        <dbReference type="Pfam" id="PF02770"/>
    </source>
</evidence>
<keyword evidence="5" id="KW-0560">Oxidoreductase</keyword>
<dbReference type="Gene3D" id="6.10.250.600">
    <property type="match status" value="1"/>
</dbReference>
<dbReference type="InterPro" id="IPR006089">
    <property type="entry name" value="Acyl-CoA_DH_CS"/>
</dbReference>
<keyword evidence="4 5" id="KW-0274">FAD</keyword>
<protein>
    <submittedName>
        <fullName evidence="9">Putative acyl-CoA dehydrogenase</fullName>
    </submittedName>
</protein>
<organism evidence="9 10">
    <name type="scientific">Ferrimonas sediminum</name>
    <dbReference type="NCBI Taxonomy" id="718193"/>
    <lineage>
        <taxon>Bacteria</taxon>
        <taxon>Pseudomonadati</taxon>
        <taxon>Pseudomonadota</taxon>
        <taxon>Gammaproteobacteria</taxon>
        <taxon>Alteromonadales</taxon>
        <taxon>Ferrimonadaceae</taxon>
        <taxon>Ferrimonas</taxon>
    </lineage>
</organism>
<keyword evidence="10" id="KW-1185">Reference proteome</keyword>
<dbReference type="InterPro" id="IPR009075">
    <property type="entry name" value="AcylCo_DH/oxidase_C"/>
</dbReference>
<proteinExistence type="inferred from homology"/>
<feature type="domain" description="Acyl-CoA dehydrogenase/oxidase C-terminal" evidence="6">
    <location>
        <begin position="292"/>
        <end position="446"/>
    </location>
</feature>
<dbReference type="Pfam" id="PF02770">
    <property type="entry name" value="Acyl-CoA_dh_M"/>
    <property type="match status" value="1"/>
</dbReference>
<dbReference type="GO" id="GO:0003995">
    <property type="term" value="F:acyl-CoA dehydrogenase activity"/>
    <property type="evidence" value="ECO:0007669"/>
    <property type="project" value="InterPro"/>
</dbReference>
<dbReference type="Pfam" id="PF00441">
    <property type="entry name" value="Acyl-CoA_dh_1"/>
    <property type="match status" value="1"/>
</dbReference>
<keyword evidence="3 5" id="KW-0285">Flavoprotein</keyword>
<feature type="domain" description="Adaptive response protein AidB N-terminal" evidence="8">
    <location>
        <begin position="19"/>
        <end position="174"/>
    </location>
</feature>
<evidence type="ECO:0000256" key="1">
    <source>
        <dbReference type="ARBA" id="ARBA00001974"/>
    </source>
</evidence>
<dbReference type="Gene3D" id="2.40.110.20">
    <property type="match status" value="1"/>
</dbReference>
<evidence type="ECO:0000256" key="2">
    <source>
        <dbReference type="ARBA" id="ARBA00009347"/>
    </source>
</evidence>
<dbReference type="PANTHER" id="PTHR42707:SF3">
    <property type="entry name" value="ACYL-COA DEHYDROGENASE AIDB-RELATED"/>
    <property type="match status" value="1"/>
</dbReference>
<evidence type="ECO:0000259" key="6">
    <source>
        <dbReference type="Pfam" id="PF00441"/>
    </source>
</evidence>
<dbReference type="InterPro" id="IPR006091">
    <property type="entry name" value="Acyl-CoA_Oxase/DH_mid-dom"/>
</dbReference>
<dbReference type="InterPro" id="IPR036250">
    <property type="entry name" value="AcylCo_DH-like_C"/>
</dbReference>